<gene>
    <name evidence="2" type="ORF">K7C98_01255</name>
</gene>
<organism evidence="2 3">
    <name type="scientific">Nannocystis pusilla</name>
    <dbReference type="NCBI Taxonomy" id="889268"/>
    <lineage>
        <taxon>Bacteria</taxon>
        <taxon>Pseudomonadati</taxon>
        <taxon>Myxococcota</taxon>
        <taxon>Polyangia</taxon>
        <taxon>Nannocystales</taxon>
        <taxon>Nannocystaceae</taxon>
        <taxon>Nannocystis</taxon>
    </lineage>
</organism>
<reference evidence="2" key="1">
    <citation type="submission" date="2021-08" db="EMBL/GenBank/DDBJ databases">
        <authorList>
            <person name="Stevens D.C."/>
        </authorList>
    </citation>
    <scope>NUCLEOTIDE SEQUENCE</scope>
    <source>
        <strain evidence="2">DSM 53165</strain>
    </source>
</reference>
<dbReference type="RefSeq" id="WP_224189631.1">
    <property type="nucleotide sequence ID" value="NZ_JAIRAU010000001.1"/>
</dbReference>
<comment type="caution">
    <text evidence="2">The sequence shown here is derived from an EMBL/GenBank/DDBJ whole genome shotgun (WGS) entry which is preliminary data.</text>
</comment>
<feature type="compositionally biased region" description="Low complexity" evidence="1">
    <location>
        <begin position="25"/>
        <end position="45"/>
    </location>
</feature>
<evidence type="ECO:0000256" key="1">
    <source>
        <dbReference type="SAM" id="MobiDB-lite"/>
    </source>
</evidence>
<evidence type="ECO:0000313" key="2">
    <source>
        <dbReference type="EMBL" id="MBZ5707868.1"/>
    </source>
</evidence>
<dbReference type="EMBL" id="JAIRAU010000001">
    <property type="protein sequence ID" value="MBZ5707868.1"/>
    <property type="molecule type" value="Genomic_DNA"/>
</dbReference>
<name>A0ABS7TI23_9BACT</name>
<accession>A0ABS7TI23</accession>
<proteinExistence type="predicted"/>
<feature type="region of interest" description="Disordered" evidence="1">
    <location>
        <begin position="19"/>
        <end position="64"/>
    </location>
</feature>
<evidence type="ECO:0000313" key="3">
    <source>
        <dbReference type="Proteomes" id="UP001139031"/>
    </source>
</evidence>
<dbReference type="PROSITE" id="PS51257">
    <property type="entry name" value="PROKAR_LIPOPROTEIN"/>
    <property type="match status" value="1"/>
</dbReference>
<protein>
    <recommendedName>
        <fullName evidence="4">Secreted protein</fullName>
    </recommendedName>
</protein>
<dbReference type="Proteomes" id="UP001139031">
    <property type="component" value="Unassembled WGS sequence"/>
</dbReference>
<keyword evidence="3" id="KW-1185">Reference proteome</keyword>
<sequence>MPRARDALLAAVLALACTPAPDGRSASPTTSDAPPPAAAQASPPSGRTANNDARGFANQPDYDGEATLLKGQVTPRLPDPLPTDRKQACAGMFAAADALYREIDPDGAALKLLQASRAADQAACERETSPRATACVTVLLGDRNAELPWLLDQCSRAFPD</sequence>
<evidence type="ECO:0008006" key="4">
    <source>
        <dbReference type="Google" id="ProtNLM"/>
    </source>
</evidence>